<gene>
    <name evidence="7" type="ORF">H8R91_10075</name>
</gene>
<proteinExistence type="predicted"/>
<evidence type="ECO:0000313" key="8">
    <source>
        <dbReference type="Proteomes" id="UP000636755"/>
    </source>
</evidence>
<organism evidence="7 8">
    <name type="scientific">Ruminococcus intestinalis</name>
    <dbReference type="NCBI Taxonomy" id="2763066"/>
    <lineage>
        <taxon>Bacteria</taxon>
        <taxon>Bacillati</taxon>
        <taxon>Bacillota</taxon>
        <taxon>Clostridia</taxon>
        <taxon>Eubacteriales</taxon>
        <taxon>Oscillospiraceae</taxon>
        <taxon>Ruminococcus</taxon>
    </lineage>
</organism>
<comment type="subcellular location">
    <subcellularLocation>
        <location evidence="1">Membrane</location>
        <topology evidence="1">Multi-pass membrane protein</topology>
    </subcellularLocation>
</comment>
<dbReference type="Proteomes" id="UP000636755">
    <property type="component" value="Unassembled WGS sequence"/>
</dbReference>
<evidence type="ECO:0000256" key="4">
    <source>
        <dbReference type="ARBA" id="ARBA00023136"/>
    </source>
</evidence>
<feature type="transmembrane region" description="Helical" evidence="5">
    <location>
        <begin position="128"/>
        <end position="158"/>
    </location>
</feature>
<keyword evidence="3 5" id="KW-1133">Transmembrane helix</keyword>
<dbReference type="EMBL" id="JACOPS010000005">
    <property type="protein sequence ID" value="MBC5728855.1"/>
    <property type="molecule type" value="Genomic_DNA"/>
</dbReference>
<feature type="transmembrane region" description="Helical" evidence="5">
    <location>
        <begin position="97"/>
        <end position="122"/>
    </location>
</feature>
<dbReference type="Pfam" id="PF09685">
    <property type="entry name" value="MamF_MmsF"/>
    <property type="match status" value="1"/>
</dbReference>
<dbReference type="InterPro" id="IPR026870">
    <property type="entry name" value="Zinc_ribbon_dom"/>
</dbReference>
<keyword evidence="2 5" id="KW-0812">Transmembrane</keyword>
<evidence type="ECO:0000259" key="6">
    <source>
        <dbReference type="Pfam" id="PF13240"/>
    </source>
</evidence>
<comment type="caution">
    <text evidence="7">The sequence shown here is derived from an EMBL/GenBank/DDBJ whole genome shotgun (WGS) entry which is preliminary data.</text>
</comment>
<evidence type="ECO:0000256" key="2">
    <source>
        <dbReference type="ARBA" id="ARBA00022692"/>
    </source>
</evidence>
<feature type="transmembrane region" description="Helical" evidence="5">
    <location>
        <begin position="66"/>
        <end position="85"/>
    </location>
</feature>
<evidence type="ECO:0000256" key="5">
    <source>
        <dbReference type="SAM" id="Phobius"/>
    </source>
</evidence>
<protein>
    <submittedName>
        <fullName evidence="7">Zinc-ribbon domain-containing protein</fullName>
    </submittedName>
</protein>
<dbReference type="Pfam" id="PF13240">
    <property type="entry name" value="Zn_Ribbon_1"/>
    <property type="match status" value="1"/>
</dbReference>
<evidence type="ECO:0000256" key="1">
    <source>
        <dbReference type="ARBA" id="ARBA00004141"/>
    </source>
</evidence>
<name>A0ABR7HMY3_9FIRM</name>
<evidence type="ECO:0000256" key="3">
    <source>
        <dbReference type="ARBA" id="ARBA00022989"/>
    </source>
</evidence>
<keyword evidence="8" id="KW-1185">Reference proteome</keyword>
<sequence>MAFCKNCGNNIPDGATFCSHCGTPVYDTTSQAQTQQHQYGTQQNNFLNSDDVTAEFDPMDIKENKVMAVLAYIGLLVLVPIFAAKDSKYARFHATQGLNITVLSVAQAIIYYILATIISIIFRGSIIFGVGGVLLTILGFINTILSIAFIVLAIYGIVNAVQGKCKKLPIIGKFDILGKFVK</sequence>
<keyword evidence="4 5" id="KW-0472">Membrane</keyword>
<feature type="domain" description="Zinc-ribbon" evidence="6">
    <location>
        <begin position="3"/>
        <end position="25"/>
    </location>
</feature>
<evidence type="ECO:0000313" key="7">
    <source>
        <dbReference type="EMBL" id="MBC5728855.1"/>
    </source>
</evidence>
<dbReference type="InterPro" id="IPR019109">
    <property type="entry name" value="MamF_MmsF"/>
</dbReference>
<accession>A0ABR7HMY3</accession>
<dbReference type="RefSeq" id="WP_186935987.1">
    <property type="nucleotide sequence ID" value="NZ_JACOPS010000005.1"/>
</dbReference>
<reference evidence="7 8" key="1">
    <citation type="submission" date="2020-08" db="EMBL/GenBank/DDBJ databases">
        <title>Genome public.</title>
        <authorList>
            <person name="Liu C."/>
            <person name="Sun Q."/>
        </authorList>
    </citation>
    <scope>NUCLEOTIDE SEQUENCE [LARGE SCALE GENOMIC DNA]</scope>
    <source>
        <strain evidence="7 8">NSJ-71</strain>
    </source>
</reference>